<gene>
    <name evidence="1" type="ORF">S12H4_17787</name>
</gene>
<dbReference type="EMBL" id="BARW01008728">
    <property type="protein sequence ID" value="GAI86941.1"/>
    <property type="molecule type" value="Genomic_DNA"/>
</dbReference>
<organism evidence="1">
    <name type="scientific">marine sediment metagenome</name>
    <dbReference type="NCBI Taxonomy" id="412755"/>
    <lineage>
        <taxon>unclassified sequences</taxon>
        <taxon>metagenomes</taxon>
        <taxon>ecological metagenomes</taxon>
    </lineage>
</organism>
<accession>X1T6D1</accession>
<feature type="non-terminal residue" evidence="1">
    <location>
        <position position="293"/>
    </location>
</feature>
<dbReference type="InterPro" id="IPR018632">
    <property type="entry name" value="AAA-associated_dom_C"/>
</dbReference>
<comment type="caution">
    <text evidence="1">The sequence shown here is derived from an EMBL/GenBank/DDBJ whole genome shotgun (WGS) entry which is preliminary data.</text>
</comment>
<dbReference type="AlphaFoldDB" id="X1T6D1"/>
<protein>
    <submittedName>
        <fullName evidence="1">Uncharacterized protein</fullName>
    </submittedName>
</protein>
<name>X1T6D1_9ZZZZ</name>
<evidence type="ECO:0000313" key="1">
    <source>
        <dbReference type="EMBL" id="GAI86941.1"/>
    </source>
</evidence>
<sequence length="293" mass="32562">MDVTTQSLYNYLRDLRAIGLVELSKGTVTLHADAQGIETEQELMALSRQRLVRNTCAKQILERWENRRLNSLAEVKDILRAEFPSVEAQEATWDAYAGAMVRWLDYVRAAGEELITVTGVLKAERLVGAESTAEQPEGYVSGTSRLVGVLSDKGPILKEDIASTIDLSEKTVEKSLVDARLMGLCERLVDGRWRLTDRGKTFVQAEQAGRSALVRERVRDVPFVRDFYEALQEAAPNSVDAGELVRRLAEMRGKTLAPTTITSLANIVGSWLEFAQLVEREGTTCRIPPDPIA</sequence>
<dbReference type="Pfam" id="PF09821">
    <property type="entry name" value="AAA_assoc_C"/>
    <property type="match status" value="1"/>
</dbReference>
<proteinExistence type="predicted"/>
<reference evidence="1" key="1">
    <citation type="journal article" date="2014" name="Front. Microbiol.">
        <title>High frequency of phylogenetically diverse reductive dehalogenase-homologous genes in deep subseafloor sedimentary metagenomes.</title>
        <authorList>
            <person name="Kawai M."/>
            <person name="Futagami T."/>
            <person name="Toyoda A."/>
            <person name="Takaki Y."/>
            <person name="Nishi S."/>
            <person name="Hori S."/>
            <person name="Arai W."/>
            <person name="Tsubouchi T."/>
            <person name="Morono Y."/>
            <person name="Uchiyama I."/>
            <person name="Ito T."/>
            <person name="Fujiyama A."/>
            <person name="Inagaki F."/>
            <person name="Takami H."/>
        </authorList>
    </citation>
    <scope>NUCLEOTIDE SEQUENCE</scope>
    <source>
        <strain evidence="1">Expedition CK06-06</strain>
    </source>
</reference>